<accession>A0AAW7CD73</accession>
<dbReference type="RefSeq" id="WP_285958402.1">
    <property type="nucleotide sequence ID" value="NZ_JASUZX010000002.1"/>
</dbReference>
<dbReference type="EMBL" id="JASUZX010000002">
    <property type="protein sequence ID" value="MDL5041419.1"/>
    <property type="molecule type" value="Genomic_DNA"/>
</dbReference>
<keyword evidence="3 4" id="KW-0687">Ribonucleoprotein</keyword>
<dbReference type="InterPro" id="IPR036373">
    <property type="entry name" value="Ribosomal_bL17_sf"/>
</dbReference>
<evidence type="ECO:0000313" key="7">
    <source>
        <dbReference type="Proteomes" id="UP001223084"/>
    </source>
</evidence>
<dbReference type="Pfam" id="PF01196">
    <property type="entry name" value="Ribosomal_L17"/>
    <property type="match status" value="1"/>
</dbReference>
<gene>
    <name evidence="4 6" type="primary">rplQ</name>
    <name evidence="6" type="ORF">QN341_10100</name>
</gene>
<dbReference type="Proteomes" id="UP001223084">
    <property type="component" value="Unassembled WGS sequence"/>
</dbReference>
<evidence type="ECO:0000256" key="3">
    <source>
        <dbReference type="ARBA" id="ARBA00023274"/>
    </source>
</evidence>
<dbReference type="GO" id="GO:0006412">
    <property type="term" value="P:translation"/>
    <property type="evidence" value="ECO:0007669"/>
    <property type="project" value="UniProtKB-UniRule"/>
</dbReference>
<keyword evidence="2 4" id="KW-0689">Ribosomal protein</keyword>
<evidence type="ECO:0000256" key="5">
    <source>
        <dbReference type="RuleBase" id="RU000660"/>
    </source>
</evidence>
<protein>
    <recommendedName>
        <fullName evidence="4">Large ribosomal subunit protein bL17</fullName>
    </recommendedName>
</protein>
<reference evidence="6" key="1">
    <citation type="submission" date="2023-06" db="EMBL/GenBank/DDBJ databases">
        <title>Probiogenomic evaluation and L lactic producing Weizmannia coaggulans BKMTCR2-2 from tree bark.</title>
        <authorList>
            <person name="Mahittikon J."/>
            <person name="Tanasupawat S."/>
        </authorList>
    </citation>
    <scope>NUCLEOTIDE SEQUENCE</scope>
    <source>
        <strain evidence="6">BKMTCR2-2</strain>
    </source>
</reference>
<organism evidence="6 7">
    <name type="scientific">Heyndrickxia coagulans</name>
    <name type="common">Weizmannia coagulans</name>
    <dbReference type="NCBI Taxonomy" id="1398"/>
    <lineage>
        <taxon>Bacteria</taxon>
        <taxon>Bacillati</taxon>
        <taxon>Bacillota</taxon>
        <taxon>Bacilli</taxon>
        <taxon>Bacillales</taxon>
        <taxon>Bacillaceae</taxon>
        <taxon>Heyndrickxia</taxon>
    </lineage>
</organism>
<sequence length="138" mass="15742">MPYRKLGRTSAQRKALLRDLATDLIINERIETTEARAKELRSVVEKLVTLGKRGDLHARRQAAAFVRHETADAETKQDAVQKLFSVIAERYADRRGGYTRILKVGPRRGDGAPVAIIEFVEKEKQDQNQEQDQEQVNE</sequence>
<evidence type="ECO:0000256" key="1">
    <source>
        <dbReference type="ARBA" id="ARBA00008777"/>
    </source>
</evidence>
<dbReference type="GO" id="GO:0022625">
    <property type="term" value="C:cytosolic large ribosomal subunit"/>
    <property type="evidence" value="ECO:0007669"/>
    <property type="project" value="TreeGrafter"/>
</dbReference>
<comment type="caution">
    <text evidence="6">The sequence shown here is derived from an EMBL/GenBank/DDBJ whole genome shotgun (WGS) entry which is preliminary data.</text>
</comment>
<dbReference type="GO" id="GO:0003735">
    <property type="term" value="F:structural constituent of ribosome"/>
    <property type="evidence" value="ECO:0007669"/>
    <property type="project" value="InterPro"/>
</dbReference>
<dbReference type="InterPro" id="IPR000456">
    <property type="entry name" value="Ribosomal_bL17"/>
</dbReference>
<dbReference type="PANTHER" id="PTHR14413:SF16">
    <property type="entry name" value="LARGE RIBOSOMAL SUBUNIT PROTEIN BL17M"/>
    <property type="match status" value="1"/>
</dbReference>
<evidence type="ECO:0000313" key="6">
    <source>
        <dbReference type="EMBL" id="MDL5041419.1"/>
    </source>
</evidence>
<dbReference type="PROSITE" id="PS01167">
    <property type="entry name" value="RIBOSOMAL_L17"/>
    <property type="match status" value="1"/>
</dbReference>
<dbReference type="AlphaFoldDB" id="A0AAW7CD73"/>
<dbReference type="PANTHER" id="PTHR14413">
    <property type="entry name" value="RIBOSOMAL PROTEIN L17"/>
    <property type="match status" value="1"/>
</dbReference>
<evidence type="ECO:0000256" key="4">
    <source>
        <dbReference type="HAMAP-Rule" id="MF_01368"/>
    </source>
</evidence>
<evidence type="ECO:0000256" key="2">
    <source>
        <dbReference type="ARBA" id="ARBA00022980"/>
    </source>
</evidence>
<dbReference type="Gene3D" id="3.90.1030.10">
    <property type="entry name" value="Ribosomal protein L17"/>
    <property type="match status" value="1"/>
</dbReference>
<dbReference type="InterPro" id="IPR047859">
    <property type="entry name" value="Ribosomal_bL17_CS"/>
</dbReference>
<comment type="subunit">
    <text evidence="4">Part of the 50S ribosomal subunit. Contacts protein L32.</text>
</comment>
<comment type="similarity">
    <text evidence="1 4 5">Belongs to the bacterial ribosomal protein bL17 family.</text>
</comment>
<dbReference type="SUPFAM" id="SSF64263">
    <property type="entry name" value="Prokaryotic ribosomal protein L17"/>
    <property type="match status" value="1"/>
</dbReference>
<dbReference type="NCBIfam" id="TIGR00059">
    <property type="entry name" value="L17"/>
    <property type="match status" value="1"/>
</dbReference>
<dbReference type="HAMAP" id="MF_01368">
    <property type="entry name" value="Ribosomal_bL17"/>
    <property type="match status" value="1"/>
</dbReference>
<dbReference type="FunFam" id="3.90.1030.10:FF:000002">
    <property type="entry name" value="50S ribosomal protein L17"/>
    <property type="match status" value="1"/>
</dbReference>
<proteinExistence type="inferred from homology"/>
<name>A0AAW7CD73_HEYCO</name>